<dbReference type="PANTHER" id="PTHR42939:SF2">
    <property type="entry name" value="ABC-TYPE TRANSPORTER ATP-BINDING PROTEIN ECSA"/>
    <property type="match status" value="1"/>
</dbReference>
<evidence type="ECO:0000313" key="5">
    <source>
        <dbReference type="EMBL" id="SMB80429.1"/>
    </source>
</evidence>
<dbReference type="SMART" id="SM00382">
    <property type="entry name" value="AAA"/>
    <property type="match status" value="1"/>
</dbReference>
<dbReference type="PROSITE" id="PS00211">
    <property type="entry name" value="ABC_TRANSPORTER_1"/>
    <property type="match status" value="1"/>
</dbReference>
<evidence type="ECO:0000256" key="2">
    <source>
        <dbReference type="ARBA" id="ARBA00022741"/>
    </source>
</evidence>
<keyword evidence="1" id="KW-0813">Transport</keyword>
<name>A0A1W1UHB9_DESTI</name>
<feature type="domain" description="ABC transporter" evidence="4">
    <location>
        <begin position="1"/>
        <end position="226"/>
    </location>
</feature>
<proteinExistence type="predicted"/>
<dbReference type="AlphaFoldDB" id="A0A1W1UHB9"/>
<gene>
    <name evidence="5" type="ORF">SAMN00017405_0873</name>
</gene>
<dbReference type="InterPro" id="IPR017871">
    <property type="entry name" value="ABC_transporter-like_CS"/>
</dbReference>
<sequence>MKVLDIAIKEAGYAENKGAIKDIDFSLNEGELLGLIGPNGAGKSTTIKAITGIIPGFSGEIEFLGKKKNYVYIPEQPSFYEKLTLWEHLELASAVHEIERSIFLQRAEKLINLFNLIKVKHHFPTSFSKGMQQKLMIILGLLIEPDVYIIDEPFVGLDPSATIDFINLLEGEKKRGAGILLSTHQLDIAERICDYIVLLSDGQITAKGSMEDLQQTCKLRDGSLFDCFHFLLENKVC</sequence>
<evidence type="ECO:0000256" key="3">
    <source>
        <dbReference type="ARBA" id="ARBA00022840"/>
    </source>
</evidence>
<dbReference type="PROSITE" id="PS50893">
    <property type="entry name" value="ABC_TRANSPORTER_2"/>
    <property type="match status" value="1"/>
</dbReference>
<dbReference type="InterPro" id="IPR003593">
    <property type="entry name" value="AAA+_ATPase"/>
</dbReference>
<dbReference type="Pfam" id="PF00005">
    <property type="entry name" value="ABC_tran"/>
    <property type="match status" value="1"/>
</dbReference>
<dbReference type="GO" id="GO:0016887">
    <property type="term" value="F:ATP hydrolysis activity"/>
    <property type="evidence" value="ECO:0007669"/>
    <property type="project" value="InterPro"/>
</dbReference>
<dbReference type="CDD" id="cd03230">
    <property type="entry name" value="ABC_DR_subfamily_A"/>
    <property type="match status" value="1"/>
</dbReference>
<keyword evidence="3 5" id="KW-0067">ATP-binding</keyword>
<dbReference type="RefSeq" id="WP_084051973.1">
    <property type="nucleotide sequence ID" value="NZ_FWWT01000005.1"/>
</dbReference>
<dbReference type="SUPFAM" id="SSF52540">
    <property type="entry name" value="P-loop containing nucleoside triphosphate hydrolases"/>
    <property type="match status" value="1"/>
</dbReference>
<dbReference type="InterPro" id="IPR003439">
    <property type="entry name" value="ABC_transporter-like_ATP-bd"/>
</dbReference>
<dbReference type="GO" id="GO:0005524">
    <property type="term" value="F:ATP binding"/>
    <property type="evidence" value="ECO:0007669"/>
    <property type="project" value="UniProtKB-KW"/>
</dbReference>
<keyword evidence="2" id="KW-0547">Nucleotide-binding</keyword>
<dbReference type="InterPro" id="IPR027417">
    <property type="entry name" value="P-loop_NTPase"/>
</dbReference>
<keyword evidence="6" id="KW-1185">Reference proteome</keyword>
<dbReference type="EMBL" id="FWWT01000005">
    <property type="protein sequence ID" value="SMB80429.1"/>
    <property type="molecule type" value="Genomic_DNA"/>
</dbReference>
<protein>
    <submittedName>
        <fullName evidence="5">ABC-2 type transport system ATP-binding protein</fullName>
    </submittedName>
</protein>
<reference evidence="5 6" key="1">
    <citation type="submission" date="2017-04" db="EMBL/GenBank/DDBJ databases">
        <authorList>
            <person name="Afonso C.L."/>
            <person name="Miller P.J."/>
            <person name="Scott M.A."/>
            <person name="Spackman E."/>
            <person name="Goraichik I."/>
            <person name="Dimitrov K.M."/>
            <person name="Suarez D.L."/>
            <person name="Swayne D.E."/>
        </authorList>
    </citation>
    <scope>NUCLEOTIDE SEQUENCE [LARGE SCALE GENOMIC DNA]</scope>
    <source>
        <strain evidence="5 6">DSM 11270</strain>
    </source>
</reference>
<dbReference type="Proteomes" id="UP000192731">
    <property type="component" value="Unassembled WGS sequence"/>
</dbReference>
<dbReference type="Gene3D" id="3.40.50.300">
    <property type="entry name" value="P-loop containing nucleotide triphosphate hydrolases"/>
    <property type="match status" value="1"/>
</dbReference>
<evidence type="ECO:0000256" key="1">
    <source>
        <dbReference type="ARBA" id="ARBA00022448"/>
    </source>
</evidence>
<accession>A0A1W1UHB9</accession>
<evidence type="ECO:0000313" key="6">
    <source>
        <dbReference type="Proteomes" id="UP000192731"/>
    </source>
</evidence>
<evidence type="ECO:0000259" key="4">
    <source>
        <dbReference type="PROSITE" id="PS50893"/>
    </source>
</evidence>
<organism evidence="5 6">
    <name type="scientific">Desulfonispora thiosulfatigenes DSM 11270</name>
    <dbReference type="NCBI Taxonomy" id="656914"/>
    <lineage>
        <taxon>Bacteria</taxon>
        <taxon>Bacillati</taxon>
        <taxon>Bacillota</taxon>
        <taxon>Clostridia</taxon>
        <taxon>Eubacteriales</taxon>
        <taxon>Peptococcaceae</taxon>
        <taxon>Desulfonispora</taxon>
    </lineage>
</organism>
<dbReference type="PANTHER" id="PTHR42939">
    <property type="entry name" value="ABC TRANSPORTER ATP-BINDING PROTEIN ALBC-RELATED"/>
    <property type="match status" value="1"/>
</dbReference>
<dbReference type="OrthoDB" id="1805624at2"/>
<dbReference type="InterPro" id="IPR051782">
    <property type="entry name" value="ABC_Transporter_VariousFunc"/>
</dbReference>
<dbReference type="STRING" id="656914.SAMN00017405_0873"/>